<reference evidence="11" key="1">
    <citation type="journal article" date="2023" name="G3 (Bethesda)">
        <title>Whole genome assembly and annotation of the endangered Caribbean coral Acropora cervicornis.</title>
        <authorList>
            <person name="Selwyn J.D."/>
            <person name="Vollmer S.V."/>
        </authorList>
    </citation>
    <scope>NUCLEOTIDE SEQUENCE</scope>
    <source>
        <strain evidence="11">K2</strain>
    </source>
</reference>
<evidence type="ECO:0000256" key="7">
    <source>
        <dbReference type="ARBA" id="ARBA00023170"/>
    </source>
</evidence>
<evidence type="ECO:0000256" key="5">
    <source>
        <dbReference type="ARBA" id="ARBA00023040"/>
    </source>
</evidence>
<evidence type="ECO:0000256" key="4">
    <source>
        <dbReference type="ARBA" id="ARBA00022989"/>
    </source>
</evidence>
<dbReference type="InterPro" id="IPR017452">
    <property type="entry name" value="GPCR_Rhodpsn_7TM"/>
</dbReference>
<feature type="transmembrane region" description="Helical" evidence="9">
    <location>
        <begin position="168"/>
        <end position="193"/>
    </location>
</feature>
<comment type="subcellular location">
    <subcellularLocation>
        <location evidence="1">Cell membrane</location>
        <topology evidence="1">Multi-pass membrane protein</topology>
    </subcellularLocation>
</comment>
<dbReference type="InterPro" id="IPR000276">
    <property type="entry name" value="GPCR_Rhodpsn"/>
</dbReference>
<keyword evidence="5" id="KW-0297">G-protein coupled receptor</keyword>
<keyword evidence="7 11" id="KW-0675">Receptor</keyword>
<protein>
    <submittedName>
        <fullName evidence="11">Adenosine receptor A2a</fullName>
    </submittedName>
</protein>
<gene>
    <name evidence="11" type="ORF">P5673_013100</name>
</gene>
<feature type="domain" description="G-protein coupled receptors family 1 profile" evidence="10">
    <location>
        <begin position="113"/>
        <end position="351"/>
    </location>
</feature>
<evidence type="ECO:0000256" key="6">
    <source>
        <dbReference type="ARBA" id="ARBA00023136"/>
    </source>
</evidence>
<keyword evidence="2" id="KW-1003">Cell membrane</keyword>
<keyword evidence="12" id="KW-1185">Reference proteome</keyword>
<feature type="transmembrane region" description="Helical" evidence="9">
    <location>
        <begin position="214"/>
        <end position="235"/>
    </location>
</feature>
<evidence type="ECO:0000256" key="2">
    <source>
        <dbReference type="ARBA" id="ARBA00022475"/>
    </source>
</evidence>
<dbReference type="GO" id="GO:0005886">
    <property type="term" value="C:plasma membrane"/>
    <property type="evidence" value="ECO:0007669"/>
    <property type="project" value="UniProtKB-SubCell"/>
</dbReference>
<dbReference type="InterPro" id="IPR050569">
    <property type="entry name" value="TAAR"/>
</dbReference>
<dbReference type="Gene3D" id="1.20.1070.10">
    <property type="entry name" value="Rhodopsin 7-helix transmembrane proteins"/>
    <property type="match status" value="1"/>
</dbReference>
<feature type="transmembrane region" description="Helical" evidence="9">
    <location>
        <begin position="55"/>
        <end position="73"/>
    </location>
</feature>
<feature type="transmembrane region" description="Helical" evidence="9">
    <location>
        <begin position="332"/>
        <end position="353"/>
    </location>
</feature>
<evidence type="ECO:0000256" key="1">
    <source>
        <dbReference type="ARBA" id="ARBA00004651"/>
    </source>
</evidence>
<feature type="transmembrane region" description="Helical" evidence="9">
    <location>
        <begin position="133"/>
        <end position="156"/>
    </location>
</feature>
<keyword evidence="8" id="KW-0807">Transducer</keyword>
<evidence type="ECO:0000256" key="9">
    <source>
        <dbReference type="SAM" id="Phobius"/>
    </source>
</evidence>
<feature type="transmembrane region" description="Helical" evidence="9">
    <location>
        <begin position="247"/>
        <end position="268"/>
    </location>
</feature>
<evidence type="ECO:0000259" key="10">
    <source>
        <dbReference type="PROSITE" id="PS50262"/>
    </source>
</evidence>
<dbReference type="EMBL" id="JARQWQ010000025">
    <property type="protein sequence ID" value="KAK2563403.1"/>
    <property type="molecule type" value="Genomic_DNA"/>
</dbReference>
<evidence type="ECO:0000256" key="8">
    <source>
        <dbReference type="ARBA" id="ARBA00023224"/>
    </source>
</evidence>
<evidence type="ECO:0000313" key="11">
    <source>
        <dbReference type="EMBL" id="KAK2563403.1"/>
    </source>
</evidence>
<keyword evidence="3 9" id="KW-0812">Transmembrane</keyword>
<feature type="transmembrane region" description="Helical" evidence="9">
    <location>
        <begin position="301"/>
        <end position="326"/>
    </location>
</feature>
<dbReference type="PANTHER" id="PTHR24249">
    <property type="entry name" value="HISTAMINE RECEPTOR-RELATED G-PROTEIN COUPLED RECEPTOR"/>
    <property type="match status" value="1"/>
</dbReference>
<evidence type="ECO:0000313" key="12">
    <source>
        <dbReference type="Proteomes" id="UP001249851"/>
    </source>
</evidence>
<dbReference type="GO" id="GO:0004930">
    <property type="term" value="F:G protein-coupled receptor activity"/>
    <property type="evidence" value="ECO:0007669"/>
    <property type="project" value="UniProtKB-KW"/>
</dbReference>
<comment type="caution">
    <text evidence="11">The sequence shown here is derived from an EMBL/GenBank/DDBJ whole genome shotgun (WGS) entry which is preliminary data.</text>
</comment>
<accession>A0AAD9V6T1</accession>
<keyword evidence="6 9" id="KW-0472">Membrane</keyword>
<dbReference type="AlphaFoldDB" id="A0AAD9V6T1"/>
<dbReference type="PRINTS" id="PR00237">
    <property type="entry name" value="GPCRRHODOPSN"/>
</dbReference>
<feature type="transmembrane region" description="Helical" evidence="9">
    <location>
        <begin position="93"/>
        <end position="121"/>
    </location>
</feature>
<name>A0AAD9V6T1_ACRCE</name>
<organism evidence="11 12">
    <name type="scientific">Acropora cervicornis</name>
    <name type="common">Staghorn coral</name>
    <dbReference type="NCBI Taxonomy" id="6130"/>
    <lineage>
        <taxon>Eukaryota</taxon>
        <taxon>Metazoa</taxon>
        <taxon>Cnidaria</taxon>
        <taxon>Anthozoa</taxon>
        <taxon>Hexacorallia</taxon>
        <taxon>Scleractinia</taxon>
        <taxon>Astrocoeniina</taxon>
        <taxon>Acroporidae</taxon>
        <taxon>Acropora</taxon>
    </lineage>
</organism>
<dbReference type="CDD" id="cd00637">
    <property type="entry name" value="7tm_classA_rhodopsin-like"/>
    <property type="match status" value="1"/>
</dbReference>
<proteinExistence type="predicted"/>
<dbReference type="SMART" id="SM01381">
    <property type="entry name" value="7TM_GPCR_Srsx"/>
    <property type="match status" value="1"/>
</dbReference>
<evidence type="ECO:0000256" key="3">
    <source>
        <dbReference type="ARBA" id="ARBA00022692"/>
    </source>
</evidence>
<dbReference type="Pfam" id="PF00001">
    <property type="entry name" value="7tm_1"/>
    <property type="match status" value="1"/>
</dbReference>
<dbReference type="SUPFAM" id="SSF81321">
    <property type="entry name" value="Family A G protein-coupled receptor-like"/>
    <property type="match status" value="1"/>
</dbReference>
<keyword evidence="4 9" id="KW-1133">Transmembrane helix</keyword>
<dbReference type="PROSITE" id="PS50262">
    <property type="entry name" value="G_PROTEIN_RECEP_F1_2"/>
    <property type="match status" value="1"/>
</dbReference>
<sequence>MPVDDNSIKYNCFLIKNCRFGFPTATTIYLVRIRTKSEAESQGYEGKRRFQYRSVFPFFSTTIVNSRLANITSLNASSPLTFKGETQDVQATIFWIIPSIIINGITCPFTFILNVLVIAAVKRRPRLQSNANIMLACLAVTDALTGLTAQPLFVWSNICLVLRKKNCVIFNVHEICFGLLSTCSCLHLMLVVFERLVAIKFPYRYPYLVTKRKIKLAVPFCWIYCTWWIFAAQYLIDKQNKRLRFLIIAHIMVPCVVFVLSSYGVLYFETRRHQKKIKAQQLPQNEKETFIAERKALKTTALVFGALVLCLFPAVFTILLSAVGIQRKKRNFASMVVTFAMLNSLMNPLIYCWRQREMRRASIIFYSSFYLVLSYSH</sequence>
<reference evidence="11" key="2">
    <citation type="journal article" date="2023" name="Science">
        <title>Genomic signatures of disease resistance in endangered staghorn corals.</title>
        <authorList>
            <person name="Vollmer S.V."/>
            <person name="Selwyn J.D."/>
            <person name="Despard B.A."/>
            <person name="Roesel C.L."/>
        </authorList>
    </citation>
    <scope>NUCLEOTIDE SEQUENCE</scope>
    <source>
        <strain evidence="11">K2</strain>
    </source>
</reference>
<dbReference type="Proteomes" id="UP001249851">
    <property type="component" value="Unassembled WGS sequence"/>
</dbReference>